<feature type="transmembrane region" description="Helical" evidence="7">
    <location>
        <begin position="576"/>
        <end position="594"/>
    </location>
</feature>
<evidence type="ECO:0000256" key="5">
    <source>
        <dbReference type="ARBA" id="ARBA00022989"/>
    </source>
</evidence>
<keyword evidence="7" id="KW-0547">Nucleotide-binding</keyword>
<dbReference type="InterPro" id="IPR018303">
    <property type="entry name" value="ATPase_P-typ_P_site"/>
</dbReference>
<dbReference type="HOGENOM" id="CLU_001771_0_0_1"/>
<dbReference type="NCBIfam" id="TIGR01494">
    <property type="entry name" value="ATPase_P-type"/>
    <property type="match status" value="2"/>
</dbReference>
<evidence type="ECO:0000256" key="6">
    <source>
        <dbReference type="ARBA" id="ARBA00023136"/>
    </source>
</evidence>
<dbReference type="CDD" id="cd00371">
    <property type="entry name" value="HMA"/>
    <property type="match status" value="1"/>
</dbReference>
<dbReference type="InterPro" id="IPR036412">
    <property type="entry name" value="HAD-like_sf"/>
</dbReference>
<feature type="transmembrane region" description="Helical" evidence="7">
    <location>
        <begin position="823"/>
        <end position="849"/>
    </location>
</feature>
<dbReference type="InterPro" id="IPR023214">
    <property type="entry name" value="HAD_sf"/>
</dbReference>
<feature type="transmembrane region" description="Helical" evidence="7">
    <location>
        <begin position="1195"/>
        <end position="1215"/>
    </location>
</feature>
<protein>
    <submittedName>
        <fullName evidence="10">HAD-like protein</fullName>
    </submittedName>
</protein>
<dbReference type="GO" id="GO:0016020">
    <property type="term" value="C:membrane"/>
    <property type="evidence" value="ECO:0007669"/>
    <property type="project" value="UniProtKB-SubCell"/>
</dbReference>
<dbReference type="InterPro" id="IPR059000">
    <property type="entry name" value="ATPase_P-type_domA"/>
</dbReference>
<dbReference type="GeneID" id="19464928"/>
<dbReference type="Gene3D" id="3.40.50.1000">
    <property type="entry name" value="HAD superfamily/HAD-like"/>
    <property type="match status" value="1"/>
</dbReference>
<evidence type="ECO:0000256" key="2">
    <source>
        <dbReference type="ARBA" id="ARBA00022692"/>
    </source>
</evidence>
<dbReference type="Gene3D" id="3.30.70.100">
    <property type="match status" value="1"/>
</dbReference>
<dbReference type="AlphaFoldDB" id="S3D2Z7"/>
<dbReference type="OrthoDB" id="432719at2759"/>
<dbReference type="GO" id="GO:0046872">
    <property type="term" value="F:metal ion binding"/>
    <property type="evidence" value="ECO:0007669"/>
    <property type="project" value="UniProtKB-KW"/>
</dbReference>
<feature type="compositionally biased region" description="Polar residues" evidence="8">
    <location>
        <begin position="159"/>
        <end position="176"/>
    </location>
</feature>
<evidence type="ECO:0000259" key="9">
    <source>
        <dbReference type="PROSITE" id="PS50846"/>
    </source>
</evidence>
<feature type="transmembrane region" description="Helical" evidence="7">
    <location>
        <begin position="635"/>
        <end position="659"/>
    </location>
</feature>
<feature type="transmembrane region" description="Helical" evidence="7">
    <location>
        <begin position="671"/>
        <end position="689"/>
    </location>
</feature>
<feature type="region of interest" description="Disordered" evidence="8">
    <location>
        <begin position="159"/>
        <end position="201"/>
    </location>
</feature>
<dbReference type="PROSITE" id="PS00154">
    <property type="entry name" value="ATPASE_E1_E2"/>
    <property type="match status" value="1"/>
</dbReference>
<dbReference type="SFLD" id="SFLDS00003">
    <property type="entry name" value="Haloacid_Dehalogenase"/>
    <property type="match status" value="1"/>
</dbReference>
<dbReference type="EMBL" id="KE145358">
    <property type="protein sequence ID" value="EPE32862.1"/>
    <property type="molecule type" value="Genomic_DNA"/>
</dbReference>
<feature type="region of interest" description="Disordered" evidence="8">
    <location>
        <begin position="1"/>
        <end position="21"/>
    </location>
</feature>
<dbReference type="NCBIfam" id="TIGR01525">
    <property type="entry name" value="ATPase-IB_hvy"/>
    <property type="match status" value="1"/>
</dbReference>
<dbReference type="Proteomes" id="UP000016922">
    <property type="component" value="Unassembled WGS sequence"/>
</dbReference>
<dbReference type="GO" id="GO:0030003">
    <property type="term" value="P:intracellular monoatomic cation homeostasis"/>
    <property type="evidence" value="ECO:0007669"/>
    <property type="project" value="UniProtKB-ARBA"/>
</dbReference>
<dbReference type="OMA" id="GCCTRIE"/>
<dbReference type="Pfam" id="PF00122">
    <property type="entry name" value="E1-E2_ATPase"/>
    <property type="match status" value="1"/>
</dbReference>
<dbReference type="InterPro" id="IPR008250">
    <property type="entry name" value="ATPase_P-typ_transduc_dom_A_sf"/>
</dbReference>
<dbReference type="Gene3D" id="2.70.150.10">
    <property type="entry name" value="Calcium-transporting ATPase, cytoplasmic transduction domain A"/>
    <property type="match status" value="1"/>
</dbReference>
<dbReference type="FunFam" id="2.70.150.10:FF:000002">
    <property type="entry name" value="Copper-transporting ATPase 1, putative"/>
    <property type="match status" value="1"/>
</dbReference>
<dbReference type="Pfam" id="PF24534">
    <property type="entry name" value="HMA_PCA1"/>
    <property type="match status" value="1"/>
</dbReference>
<reference evidence="10 11" key="1">
    <citation type="journal article" date="2013" name="BMC Genomics">
        <title>Genomics-driven discovery of the pneumocandin biosynthetic gene cluster in the fungus Glarea lozoyensis.</title>
        <authorList>
            <person name="Chen L."/>
            <person name="Yue Q."/>
            <person name="Zhang X."/>
            <person name="Xiang M."/>
            <person name="Wang C."/>
            <person name="Li S."/>
            <person name="Che Y."/>
            <person name="Ortiz-Lopez F.J."/>
            <person name="Bills G.F."/>
            <person name="Liu X."/>
            <person name="An Z."/>
        </authorList>
    </citation>
    <scope>NUCLEOTIDE SEQUENCE [LARGE SCALE GENOMIC DNA]</scope>
    <source>
        <strain evidence="11">ATCC 20868 / MF5171</strain>
    </source>
</reference>
<evidence type="ECO:0000256" key="4">
    <source>
        <dbReference type="ARBA" id="ARBA00022967"/>
    </source>
</evidence>
<dbReference type="SUPFAM" id="SSF56784">
    <property type="entry name" value="HAD-like"/>
    <property type="match status" value="1"/>
</dbReference>
<sequence length="1220" mass="130542">MSSPAQCERDECNTPDEGKKRDCCDEECLDVLARRSCVEDGCDTLGGDEAFPSKDNTDKQGSDSCCGGETHEKISVEGSGCKARTVSSVYSASISTGDNCCGKVAKSPAHGSIESKCRDKTKNQTSSSCCGSYESNVVEKSATALSQTHIDARLQPTCSSSGVEASRNAASSVTCRRSNESGEKPSCTTPKQPRPKKTSACKKHLNETRQKFGETLEALGCICRALLARNVESCCTSSSRPSSLRPKLASSTSSVTPGRSPVRRDSREQARPSDAATRVKDSCCSAGKCSSTSKDGSNTRRRSSNDRQVSADNGPVTKSEGTRGCCSSVATKPIKVPLKKSCCETQSDDIISCCAEDEKKSAFSESVDECCDSGTGKCGSKPIEKDSCCGDEKDSKNSHNLAIVKSKDINMDIEKSFPQVTEHVVLSVEGMTCVGCEKKLFRSLDLLPQIHNLKTSLVMSQAEFELNTASSTVEEIIRILERSTEFVYQKLSTAGQYLDLIPSGNVDQFITGISEQYGVLATSKLNSGIVRVEYNPRVVGARDLMSNCDDTAIRLAPVQANSAVAAGNRHVRHTGWMTLFSAILTIPVLILAWAPLPEHALAYGITSLILASVVQTVVAGPFYPSAIKSLIFTRVIEMDLLIVLSTTTAYIFSIVSFAYETAGNPLPTGQFFETSTLLVTLIMLGRYISALARQRAVESISVRSLQEHTALLVKSDGFTTESIDARLLQYGDIFKIIPESRITTDGIVINGHSEVDESMITGESKPIEKLGGSQVVAGSVNISGALTIQLTRLPDENTISEIADLVDKAKFSKPKVQDMADRIASYFVPVVIVLSIITFSIWMAVSIAIRGERASVAAVNSITYAIAVLIVSCPCAIGLAIPMVVVISGGVGAKHGVIFKSSEMIEVARKVDHVIFDKTGTLTEGKMSVIEEDYFDFSKELVTRLALGMTGDIQHPVSAAVAKHLIDQDVKPELLYDLKTLPGKGIEGTWNGELIRAGNSRWLSLQSHPAVQSLLSQSLSAFCITMNDRLIGIYGLQDQLRSDALDVVTALKARNISVHIVSGDDQGAVQAIASELDIPAMNVQSKSTPSQKAEYIKSLSPAVTLFVGDGTNDAPALASASVGVHISSDTATSIAESAADIILVRPVLHGVIILLNLSKASYQRIMFNFGWAFVYNLFAILLAAGAFVGARIPPAYAGLGEIVSVLPVVAAAWALKWVKL</sequence>
<dbReference type="STRING" id="1116229.S3D2Z7"/>
<dbReference type="KEGG" id="glz:GLAREA_05874"/>
<dbReference type="GO" id="GO:0016887">
    <property type="term" value="F:ATP hydrolysis activity"/>
    <property type="evidence" value="ECO:0007669"/>
    <property type="project" value="InterPro"/>
</dbReference>
<proteinExistence type="inferred from homology"/>
<dbReference type="NCBIfam" id="TIGR01511">
    <property type="entry name" value="ATPase-IB1_Cu"/>
    <property type="match status" value="1"/>
</dbReference>
<dbReference type="SUPFAM" id="SSF55008">
    <property type="entry name" value="HMA, heavy metal-associated domain"/>
    <property type="match status" value="1"/>
</dbReference>
<evidence type="ECO:0000256" key="3">
    <source>
        <dbReference type="ARBA" id="ARBA00022723"/>
    </source>
</evidence>
<organism evidence="10 11">
    <name type="scientific">Glarea lozoyensis (strain ATCC 20868 / MF5171)</name>
    <dbReference type="NCBI Taxonomy" id="1116229"/>
    <lineage>
        <taxon>Eukaryota</taxon>
        <taxon>Fungi</taxon>
        <taxon>Dikarya</taxon>
        <taxon>Ascomycota</taxon>
        <taxon>Pezizomycotina</taxon>
        <taxon>Leotiomycetes</taxon>
        <taxon>Helotiales</taxon>
        <taxon>Helotiaceae</taxon>
        <taxon>Glarea</taxon>
    </lineage>
</organism>
<comment type="subcellular location">
    <subcellularLocation>
        <location evidence="1 7">Membrane</location>
    </subcellularLocation>
</comment>
<dbReference type="Pfam" id="PF00702">
    <property type="entry name" value="Hydrolase"/>
    <property type="match status" value="1"/>
</dbReference>
<feature type="region of interest" description="Disordered" evidence="8">
    <location>
        <begin position="236"/>
        <end position="324"/>
    </location>
</feature>
<dbReference type="InterPro" id="IPR006121">
    <property type="entry name" value="HMA_dom"/>
</dbReference>
<evidence type="ECO:0000313" key="10">
    <source>
        <dbReference type="EMBL" id="EPE32862.1"/>
    </source>
</evidence>
<feature type="region of interest" description="Disordered" evidence="8">
    <location>
        <begin position="44"/>
        <end position="67"/>
    </location>
</feature>
<accession>S3D2Z7</accession>
<feature type="domain" description="HMA" evidence="9">
    <location>
        <begin position="422"/>
        <end position="488"/>
    </location>
</feature>
<dbReference type="GO" id="GO:0005524">
    <property type="term" value="F:ATP binding"/>
    <property type="evidence" value="ECO:0007669"/>
    <property type="project" value="UniProtKB-UniRule"/>
</dbReference>
<keyword evidence="3 7" id="KW-0479">Metal-binding</keyword>
<feature type="transmembrane region" description="Helical" evidence="7">
    <location>
        <begin position="861"/>
        <end position="887"/>
    </location>
</feature>
<keyword evidence="5 7" id="KW-1133">Transmembrane helix</keyword>
<keyword evidence="2 7" id="KW-0812">Transmembrane</keyword>
<dbReference type="InterPro" id="IPR023299">
    <property type="entry name" value="ATPase_P-typ_cyto_dom_N"/>
</dbReference>
<dbReference type="InterPro" id="IPR001757">
    <property type="entry name" value="P_typ_ATPase"/>
</dbReference>
<dbReference type="InterPro" id="IPR027256">
    <property type="entry name" value="P-typ_ATPase_IB"/>
</dbReference>
<dbReference type="PANTHER" id="PTHR46594:SF4">
    <property type="entry name" value="P-TYPE CATION-TRANSPORTING ATPASE"/>
    <property type="match status" value="1"/>
</dbReference>
<dbReference type="InterPro" id="IPR023298">
    <property type="entry name" value="ATPase_P-typ_TM_dom_sf"/>
</dbReference>
<name>S3D2Z7_GLAL2</name>
<feature type="compositionally biased region" description="Basic and acidic residues" evidence="8">
    <location>
        <begin position="51"/>
        <end position="61"/>
    </location>
</feature>
<gene>
    <name evidence="10" type="ORF">GLAREA_05874</name>
</gene>
<comment type="similarity">
    <text evidence="7">Belongs to the cation transport ATPase (P-type) (TC 3.A.3) family. Type IB subfamily.</text>
</comment>
<feature type="transmembrane region" description="Helical" evidence="7">
    <location>
        <begin position="1165"/>
        <end position="1189"/>
    </location>
</feature>
<dbReference type="RefSeq" id="XP_008079479.1">
    <property type="nucleotide sequence ID" value="XM_008081288.1"/>
</dbReference>
<feature type="compositionally biased region" description="Basic and acidic residues" evidence="8">
    <location>
        <begin position="262"/>
        <end position="281"/>
    </location>
</feature>
<dbReference type="SFLD" id="SFLDG00002">
    <property type="entry name" value="C1.7:_P-type_atpase_like"/>
    <property type="match status" value="1"/>
</dbReference>
<keyword evidence="11" id="KW-1185">Reference proteome</keyword>
<dbReference type="eggNOG" id="KOG0207">
    <property type="taxonomic scope" value="Eukaryota"/>
</dbReference>
<evidence type="ECO:0000313" key="11">
    <source>
        <dbReference type="Proteomes" id="UP000016922"/>
    </source>
</evidence>
<dbReference type="Gene3D" id="3.40.1110.10">
    <property type="entry name" value="Calcium-transporting ATPase, cytoplasmic domain N"/>
    <property type="match status" value="1"/>
</dbReference>
<dbReference type="Pfam" id="PF00403">
    <property type="entry name" value="HMA"/>
    <property type="match status" value="1"/>
</dbReference>
<dbReference type="PANTHER" id="PTHR46594">
    <property type="entry name" value="P-TYPE CATION-TRANSPORTING ATPASE"/>
    <property type="match status" value="1"/>
</dbReference>
<dbReference type="SUPFAM" id="SSF81665">
    <property type="entry name" value="Calcium ATPase, transmembrane domain M"/>
    <property type="match status" value="1"/>
</dbReference>
<dbReference type="GO" id="GO:0019829">
    <property type="term" value="F:ATPase-coupled monoatomic cation transmembrane transporter activity"/>
    <property type="evidence" value="ECO:0007669"/>
    <property type="project" value="InterPro"/>
</dbReference>
<dbReference type="InterPro" id="IPR036163">
    <property type="entry name" value="HMA_dom_sf"/>
</dbReference>
<dbReference type="InterPro" id="IPR056236">
    <property type="entry name" value="HMA_PCA1"/>
</dbReference>
<dbReference type="InterPro" id="IPR044492">
    <property type="entry name" value="P_typ_ATPase_HD_dom"/>
</dbReference>
<keyword evidence="7" id="KW-0067">ATP-binding</keyword>
<dbReference type="SUPFAM" id="SSF81653">
    <property type="entry name" value="Calcium ATPase, transduction domain A"/>
    <property type="match status" value="1"/>
</dbReference>
<keyword evidence="6 7" id="KW-0472">Membrane</keyword>
<dbReference type="PROSITE" id="PS50846">
    <property type="entry name" value="HMA_2"/>
    <property type="match status" value="1"/>
</dbReference>
<dbReference type="PRINTS" id="PR00119">
    <property type="entry name" value="CATATPASE"/>
</dbReference>
<evidence type="ECO:0000256" key="1">
    <source>
        <dbReference type="ARBA" id="ARBA00004370"/>
    </source>
</evidence>
<feature type="transmembrane region" description="Helical" evidence="7">
    <location>
        <begin position="600"/>
        <end position="623"/>
    </location>
</feature>
<evidence type="ECO:0000256" key="8">
    <source>
        <dbReference type="SAM" id="MobiDB-lite"/>
    </source>
</evidence>
<feature type="compositionally biased region" description="Basic and acidic residues" evidence="8">
    <location>
        <begin position="7"/>
        <end position="21"/>
    </location>
</feature>
<evidence type="ECO:0000256" key="7">
    <source>
        <dbReference type="RuleBase" id="RU362081"/>
    </source>
</evidence>
<feature type="compositionally biased region" description="Low complexity" evidence="8">
    <location>
        <begin position="236"/>
        <end position="251"/>
    </location>
</feature>
<dbReference type="SFLD" id="SFLDF00027">
    <property type="entry name" value="p-type_atpase"/>
    <property type="match status" value="1"/>
</dbReference>
<keyword evidence="4" id="KW-1278">Translocase</keyword>